<organism evidence="2 3">
    <name type="scientific">Alistipes senegalensis JC50</name>
    <dbReference type="NCBI Taxonomy" id="1033732"/>
    <lineage>
        <taxon>Bacteria</taxon>
        <taxon>Pseudomonadati</taxon>
        <taxon>Bacteroidota</taxon>
        <taxon>Bacteroidia</taxon>
        <taxon>Bacteroidales</taxon>
        <taxon>Rikenellaceae</taxon>
        <taxon>Alistipes</taxon>
    </lineage>
</organism>
<keyword evidence="1" id="KW-1133">Transmembrane helix</keyword>
<keyword evidence="3" id="KW-1185">Reference proteome</keyword>
<evidence type="ECO:0000256" key="1">
    <source>
        <dbReference type="SAM" id="Phobius"/>
    </source>
</evidence>
<name>A0ABY5V9U7_9BACT</name>
<protein>
    <recommendedName>
        <fullName evidence="4">NVEALA protein</fullName>
    </recommendedName>
</protein>
<gene>
    <name evidence="2" type="ORF">NQ519_01610</name>
</gene>
<dbReference type="EMBL" id="CP102252">
    <property type="protein sequence ID" value="UWN65557.1"/>
    <property type="molecule type" value="Genomic_DNA"/>
</dbReference>
<keyword evidence="1" id="KW-0812">Transmembrane</keyword>
<evidence type="ECO:0000313" key="3">
    <source>
        <dbReference type="Proteomes" id="UP001058267"/>
    </source>
</evidence>
<evidence type="ECO:0008006" key="4">
    <source>
        <dbReference type="Google" id="ProtNLM"/>
    </source>
</evidence>
<dbReference type="RefSeq" id="WP_147513140.1">
    <property type="nucleotide sequence ID" value="NZ_CP102252.1"/>
</dbReference>
<sequence>MHWMIACDFFIKKAGINRHITEKYVTLSRIIQSRDSTMKKNGIYMLLTVAVMLVIALLPSSSQPRSDKAADTVISLEQSRDDGVHNLRGCEGVFTASQSRITECRHNETYSRIVSESGLPHSESLTLKKSSDAVPCIRPTLHYKYASHRLHLFSRLNI</sequence>
<reference evidence="2" key="1">
    <citation type="journal article" date="2022" name="Cell">
        <title>Design, construction, and in vivo augmentation of a complex gut microbiome.</title>
        <authorList>
            <person name="Cheng A.G."/>
            <person name="Ho P.Y."/>
            <person name="Aranda-Diaz A."/>
            <person name="Jain S."/>
            <person name="Yu F.B."/>
            <person name="Meng X."/>
            <person name="Wang M."/>
            <person name="Iakiviak M."/>
            <person name="Nagashima K."/>
            <person name="Zhao A."/>
            <person name="Murugkar P."/>
            <person name="Patil A."/>
            <person name="Atabakhsh K."/>
            <person name="Weakley A."/>
            <person name="Yan J."/>
            <person name="Brumbaugh A.R."/>
            <person name="Higginbottom S."/>
            <person name="Dimas A."/>
            <person name="Shiver A.L."/>
            <person name="Deutschbauer A."/>
            <person name="Neff N."/>
            <person name="Sonnenburg J.L."/>
            <person name="Huang K.C."/>
            <person name="Fischbach M.A."/>
        </authorList>
    </citation>
    <scope>NUCLEOTIDE SEQUENCE</scope>
    <source>
        <strain evidence="2">JC50</strain>
    </source>
</reference>
<dbReference type="Proteomes" id="UP001058267">
    <property type="component" value="Chromosome"/>
</dbReference>
<evidence type="ECO:0000313" key="2">
    <source>
        <dbReference type="EMBL" id="UWN65557.1"/>
    </source>
</evidence>
<accession>A0ABY5V9U7</accession>
<keyword evidence="1" id="KW-0472">Membrane</keyword>
<feature type="transmembrane region" description="Helical" evidence="1">
    <location>
        <begin position="42"/>
        <end position="58"/>
    </location>
</feature>
<proteinExistence type="predicted"/>